<organism evidence="1 2">
    <name type="scientific">Tritrichomonas musculus</name>
    <dbReference type="NCBI Taxonomy" id="1915356"/>
    <lineage>
        <taxon>Eukaryota</taxon>
        <taxon>Metamonada</taxon>
        <taxon>Parabasalia</taxon>
        <taxon>Tritrichomonadida</taxon>
        <taxon>Tritrichomonadidae</taxon>
        <taxon>Tritrichomonas</taxon>
    </lineage>
</organism>
<sequence length="202" mass="24016">MNPDNLLNFPHSRFVASTNYSQHYEKQCENEILSREKELFNFFKKYREVKEDCRTFNELRGFLQNNQNLENYSILKELYQPNAFDKFNLNEGIERLMTGREAHGKISESNDFLENTLGECENYVNELQKQISQKSKNKYKLINIKKCKNEYSDEIEATLKEGNEILDSIFEMSETNQQELLNQIDFQILESTKEQNSELSLY</sequence>
<reference evidence="1 2" key="1">
    <citation type="submission" date="2024-04" db="EMBL/GenBank/DDBJ databases">
        <title>Tritrichomonas musculus Genome.</title>
        <authorList>
            <person name="Alves-Ferreira E."/>
            <person name="Grigg M."/>
            <person name="Lorenzi H."/>
            <person name="Galac M."/>
        </authorList>
    </citation>
    <scope>NUCLEOTIDE SEQUENCE [LARGE SCALE GENOMIC DNA]</scope>
    <source>
        <strain evidence="1 2">EAF2021</strain>
    </source>
</reference>
<accession>A0ABR2H0J7</accession>
<gene>
    <name evidence="1" type="ORF">M9Y10_032089</name>
</gene>
<proteinExistence type="predicted"/>
<evidence type="ECO:0000313" key="1">
    <source>
        <dbReference type="EMBL" id="KAK8839162.1"/>
    </source>
</evidence>
<dbReference type="EMBL" id="JAPFFF010000052">
    <property type="protein sequence ID" value="KAK8839162.1"/>
    <property type="molecule type" value="Genomic_DNA"/>
</dbReference>
<comment type="caution">
    <text evidence="1">The sequence shown here is derived from an EMBL/GenBank/DDBJ whole genome shotgun (WGS) entry which is preliminary data.</text>
</comment>
<evidence type="ECO:0000313" key="2">
    <source>
        <dbReference type="Proteomes" id="UP001470230"/>
    </source>
</evidence>
<name>A0ABR2H0J7_9EUKA</name>
<protein>
    <submittedName>
        <fullName evidence="1">Uncharacterized protein</fullName>
    </submittedName>
</protein>
<dbReference type="Proteomes" id="UP001470230">
    <property type="component" value="Unassembled WGS sequence"/>
</dbReference>
<keyword evidence="2" id="KW-1185">Reference proteome</keyword>